<dbReference type="Proteomes" id="UP000293575">
    <property type="component" value="Segment"/>
</dbReference>
<accession>A0A481W643</accession>
<keyword evidence="1" id="KW-0812">Transmembrane</keyword>
<proteinExistence type="predicted"/>
<evidence type="ECO:0000313" key="2">
    <source>
        <dbReference type="EMBL" id="QBJ04556.1"/>
    </source>
</evidence>
<dbReference type="RefSeq" id="YP_009820349.1">
    <property type="nucleotide sequence ID" value="NC_048166.1"/>
</dbReference>
<dbReference type="KEGG" id="vg:55011785"/>
<dbReference type="EMBL" id="MK473373">
    <property type="protein sequence ID" value="QBJ04556.1"/>
    <property type="molecule type" value="Genomic_DNA"/>
</dbReference>
<protein>
    <submittedName>
        <fullName evidence="2">Tail assembly protein I</fullName>
    </submittedName>
</protein>
<keyword evidence="1" id="KW-0472">Membrane</keyword>
<keyword evidence="1" id="KW-1133">Transmembrane helix</keyword>
<evidence type="ECO:0000256" key="1">
    <source>
        <dbReference type="SAM" id="Phobius"/>
    </source>
</evidence>
<dbReference type="GeneID" id="55011785"/>
<feature type="transmembrane region" description="Helical" evidence="1">
    <location>
        <begin position="116"/>
        <end position="134"/>
    </location>
</feature>
<sequence>MKTFYLHGWAAERYGASFELDVGSPAEAIKALASQLPGFQKMIEEHDWHVVRGPLDQQQSDDVESVRLRLGSETEIHLLPAMAGAGGGGGFMGGLMTVVGVALMIAATFFSGGTAGALFGAGLGMTVGGVISLTTKMPGADPVTESADNRASFLFAGPKNSSTQGVAIPRGYGRQRVGSIVISVGLYAEETAT</sequence>
<name>A0A481W643_9CAUD</name>
<feature type="transmembrane region" description="Helical" evidence="1">
    <location>
        <begin position="91"/>
        <end position="110"/>
    </location>
</feature>
<keyword evidence="3" id="KW-1185">Reference proteome</keyword>
<evidence type="ECO:0000313" key="3">
    <source>
        <dbReference type="Proteomes" id="UP000293575"/>
    </source>
</evidence>
<organism evidence="2 3">
    <name type="scientific">Pseudomonas phage Lana</name>
    <dbReference type="NCBI Taxonomy" id="2530172"/>
    <lineage>
        <taxon>Viruses</taxon>
        <taxon>Duplodnaviria</taxon>
        <taxon>Heunggongvirae</taxon>
        <taxon>Uroviricota</taxon>
        <taxon>Caudoviricetes</taxon>
        <taxon>Lanavirus</taxon>
        <taxon>Lanavirus lana</taxon>
    </lineage>
</organism>
<reference evidence="2" key="1">
    <citation type="submission" date="2019-01" db="EMBL/GenBank/DDBJ databases">
        <authorList>
            <person name="Hylling O."/>
            <person name="Carstens A.B."/>
            <person name="Hansen L.H."/>
        </authorList>
    </citation>
    <scope>NUCLEOTIDE SEQUENCE [LARGE SCALE GENOMIC DNA]</scope>
</reference>